<evidence type="ECO:0000313" key="10">
    <source>
        <dbReference type="Proteomes" id="UP000289482"/>
    </source>
</evidence>
<keyword evidence="5 7" id="KW-0472">Membrane</keyword>
<comment type="subcellular location">
    <subcellularLocation>
        <location evidence="1">Cell membrane</location>
        <topology evidence="1">Multi-pass membrane protein</topology>
    </subcellularLocation>
</comment>
<protein>
    <submittedName>
        <fullName evidence="9">MFS transporter</fullName>
    </submittedName>
</protein>
<keyword evidence="4 7" id="KW-1133">Transmembrane helix</keyword>
<evidence type="ECO:0000259" key="8">
    <source>
        <dbReference type="PROSITE" id="PS50850"/>
    </source>
</evidence>
<evidence type="ECO:0000256" key="3">
    <source>
        <dbReference type="ARBA" id="ARBA00022692"/>
    </source>
</evidence>
<feature type="transmembrane region" description="Helical" evidence="7">
    <location>
        <begin position="58"/>
        <end position="78"/>
    </location>
</feature>
<feature type="transmembrane region" description="Helical" evidence="7">
    <location>
        <begin position="21"/>
        <end position="46"/>
    </location>
</feature>
<feature type="transmembrane region" description="Helical" evidence="7">
    <location>
        <begin position="274"/>
        <end position="297"/>
    </location>
</feature>
<feature type="domain" description="Major facilitator superfamily (MFS) profile" evidence="8">
    <location>
        <begin position="24"/>
        <end position="459"/>
    </location>
</feature>
<dbReference type="GO" id="GO:0022857">
    <property type="term" value="F:transmembrane transporter activity"/>
    <property type="evidence" value="ECO:0007669"/>
    <property type="project" value="InterPro"/>
</dbReference>
<proteinExistence type="predicted"/>
<name>A0A4Q1QYV8_9ACTN</name>
<evidence type="ECO:0000256" key="6">
    <source>
        <dbReference type="ARBA" id="ARBA00023251"/>
    </source>
</evidence>
<organism evidence="9 10">
    <name type="scientific">Streptomyces sioyaensis</name>
    <dbReference type="NCBI Taxonomy" id="67364"/>
    <lineage>
        <taxon>Bacteria</taxon>
        <taxon>Bacillati</taxon>
        <taxon>Actinomycetota</taxon>
        <taxon>Actinomycetes</taxon>
        <taxon>Kitasatosporales</taxon>
        <taxon>Streptomycetaceae</taxon>
        <taxon>Streptomyces</taxon>
    </lineage>
</organism>
<reference evidence="9 10" key="1">
    <citation type="submission" date="2019-01" db="EMBL/GenBank/DDBJ databases">
        <title>Draft genome sequences of the type strain Streptomyces sioyaensis DSM 40032 and its novel strain, TM32, a thermotolerant antibiotics-producing actinobacterium.</title>
        <authorList>
            <person name="Nakaew N."/>
            <person name="Lumyong S."/>
            <person name="Sloan W.T."/>
            <person name="Sungthong R."/>
        </authorList>
    </citation>
    <scope>NUCLEOTIDE SEQUENCE [LARGE SCALE GENOMIC DNA]</scope>
    <source>
        <strain evidence="9 10">DSM 40032</strain>
    </source>
</reference>
<feature type="transmembrane region" description="Helical" evidence="7">
    <location>
        <begin position="434"/>
        <end position="456"/>
    </location>
</feature>
<evidence type="ECO:0000256" key="2">
    <source>
        <dbReference type="ARBA" id="ARBA00022448"/>
    </source>
</evidence>
<evidence type="ECO:0000256" key="1">
    <source>
        <dbReference type="ARBA" id="ARBA00004651"/>
    </source>
</evidence>
<evidence type="ECO:0000256" key="5">
    <source>
        <dbReference type="ARBA" id="ARBA00023136"/>
    </source>
</evidence>
<feature type="transmembrane region" description="Helical" evidence="7">
    <location>
        <begin position="147"/>
        <end position="173"/>
    </location>
</feature>
<feature type="transmembrane region" description="Helical" evidence="7">
    <location>
        <begin position="338"/>
        <end position="361"/>
    </location>
</feature>
<feature type="transmembrane region" description="Helical" evidence="7">
    <location>
        <begin position="367"/>
        <end position="389"/>
    </location>
</feature>
<feature type="transmembrane region" description="Helical" evidence="7">
    <location>
        <begin position="179"/>
        <end position="197"/>
    </location>
</feature>
<dbReference type="PANTHER" id="PTHR42718">
    <property type="entry name" value="MAJOR FACILITATOR SUPERFAMILY MULTIDRUG TRANSPORTER MFSC"/>
    <property type="match status" value="1"/>
</dbReference>
<keyword evidence="10" id="KW-1185">Reference proteome</keyword>
<feature type="transmembrane region" description="Helical" evidence="7">
    <location>
        <begin position="410"/>
        <end position="428"/>
    </location>
</feature>
<feature type="transmembrane region" description="Helical" evidence="7">
    <location>
        <begin position="117"/>
        <end position="135"/>
    </location>
</feature>
<dbReference type="InterPro" id="IPR020846">
    <property type="entry name" value="MFS_dom"/>
</dbReference>
<evidence type="ECO:0000313" key="9">
    <source>
        <dbReference type="EMBL" id="RXS64398.1"/>
    </source>
</evidence>
<feature type="transmembrane region" description="Helical" evidence="7">
    <location>
        <begin position="90"/>
        <end position="111"/>
    </location>
</feature>
<evidence type="ECO:0000256" key="4">
    <source>
        <dbReference type="ARBA" id="ARBA00022989"/>
    </source>
</evidence>
<comment type="caution">
    <text evidence="9">The sequence shown here is derived from an EMBL/GenBank/DDBJ whole genome shotgun (WGS) entry which is preliminary data.</text>
</comment>
<dbReference type="GeneID" id="95780655"/>
<accession>A0A4Q1QYV8</accession>
<dbReference type="PROSITE" id="PS50850">
    <property type="entry name" value="MFS"/>
    <property type="match status" value="1"/>
</dbReference>
<keyword evidence="2" id="KW-0813">Transport</keyword>
<dbReference type="GO" id="GO:0005886">
    <property type="term" value="C:plasma membrane"/>
    <property type="evidence" value="ECO:0007669"/>
    <property type="project" value="UniProtKB-SubCell"/>
</dbReference>
<dbReference type="RefSeq" id="WP_129249520.1">
    <property type="nucleotide sequence ID" value="NZ_JABZEL010000019.1"/>
</dbReference>
<dbReference type="EMBL" id="SDIF01000071">
    <property type="protein sequence ID" value="RXS64398.1"/>
    <property type="molecule type" value="Genomic_DNA"/>
</dbReference>
<gene>
    <name evidence="9" type="ORF">EST54_22350</name>
</gene>
<feature type="transmembrane region" description="Helical" evidence="7">
    <location>
        <begin position="303"/>
        <end position="326"/>
    </location>
</feature>
<feature type="transmembrane region" description="Helical" evidence="7">
    <location>
        <begin position="217"/>
        <end position="235"/>
    </location>
</feature>
<feature type="transmembrane region" description="Helical" evidence="7">
    <location>
        <begin position="241"/>
        <end position="262"/>
    </location>
</feature>
<dbReference type="AlphaFoldDB" id="A0A4Q1QYV8"/>
<keyword evidence="3 7" id="KW-0812">Transmembrane</keyword>
<evidence type="ECO:0000256" key="7">
    <source>
        <dbReference type="SAM" id="Phobius"/>
    </source>
</evidence>
<dbReference type="InterPro" id="IPR011701">
    <property type="entry name" value="MFS"/>
</dbReference>
<sequence length="461" mass="46373">MAEQAPARAEAAAEGLFSRTYAAATASFAGVMFLTGFAALAVVPTLPVAAQDLDGVSLYPMVAGCFVAASLLGGVLGGGWADRAGARRPLAAGLVLAVVTLLVSATSTSIWQLAAGRFLDGVAGGMVAVSINTAIGQAYPDRLRPRALALMSTCWIVPSLAGPPLAGLVAAWWSWRAVFFGLAALTLLPALAVVAMLRSRSGQAAPEPPDARTPRPALLVAAAVSAGAALAQYGISGWDLRHLVCTAAGLALLAVFAARLLPPGTWRAARGLPATVLLRGLASGVYFTLEAFVPLLLDTVRRVPAAVTGLAFTGAAIAWAGASWVQGRLHERCPRHRLVAAGALLLAAAVALATAGTLPALPALTAASAMLLAAVGMGLLVPSLTLLSLSHSPPGRQGYASSAMQTTQNLGQITVMGLASALFHAGLGAGATGLAGYVAAFGLLLVPSVLAALLAARARTV</sequence>
<dbReference type="SUPFAM" id="SSF103473">
    <property type="entry name" value="MFS general substrate transporter"/>
    <property type="match status" value="1"/>
</dbReference>
<keyword evidence="6" id="KW-0046">Antibiotic resistance</keyword>
<dbReference type="Proteomes" id="UP000289482">
    <property type="component" value="Unassembled WGS sequence"/>
</dbReference>
<dbReference type="PANTHER" id="PTHR42718:SF9">
    <property type="entry name" value="MAJOR FACILITATOR SUPERFAMILY MULTIDRUG TRANSPORTER MFSC"/>
    <property type="match status" value="1"/>
</dbReference>
<dbReference type="Gene3D" id="1.20.1250.20">
    <property type="entry name" value="MFS general substrate transporter like domains"/>
    <property type="match status" value="1"/>
</dbReference>
<dbReference type="Pfam" id="PF07690">
    <property type="entry name" value="MFS_1"/>
    <property type="match status" value="1"/>
</dbReference>
<dbReference type="InterPro" id="IPR036259">
    <property type="entry name" value="MFS_trans_sf"/>
</dbReference>
<dbReference type="GO" id="GO:0046677">
    <property type="term" value="P:response to antibiotic"/>
    <property type="evidence" value="ECO:0007669"/>
    <property type="project" value="UniProtKB-KW"/>
</dbReference>